<keyword evidence="2" id="KW-1133">Transmembrane helix</keyword>
<organism evidence="4 5">
    <name type="scientific">Marinobacterium aestuariivivens</name>
    <dbReference type="NCBI Taxonomy" id="1698799"/>
    <lineage>
        <taxon>Bacteria</taxon>
        <taxon>Pseudomonadati</taxon>
        <taxon>Pseudomonadota</taxon>
        <taxon>Gammaproteobacteria</taxon>
        <taxon>Oceanospirillales</taxon>
        <taxon>Oceanospirillaceae</taxon>
        <taxon>Marinobacterium</taxon>
    </lineage>
</organism>
<evidence type="ECO:0000313" key="5">
    <source>
        <dbReference type="Proteomes" id="UP001596422"/>
    </source>
</evidence>
<keyword evidence="5" id="KW-1185">Reference proteome</keyword>
<feature type="transmembrane region" description="Helical" evidence="2">
    <location>
        <begin position="110"/>
        <end position="143"/>
    </location>
</feature>
<protein>
    <submittedName>
        <fullName evidence="4">Tripartite tricarboxylate transporter TctB family protein</fullName>
    </submittedName>
</protein>
<evidence type="ECO:0000313" key="4">
    <source>
        <dbReference type="EMBL" id="MFC6672771.1"/>
    </source>
</evidence>
<feature type="compositionally biased region" description="Polar residues" evidence="1">
    <location>
        <begin position="1"/>
        <end position="12"/>
    </location>
</feature>
<comment type="caution">
    <text evidence="4">The sequence shown here is derived from an EMBL/GenBank/DDBJ whole genome shotgun (WGS) entry which is preliminary data.</text>
</comment>
<reference evidence="5" key="1">
    <citation type="journal article" date="2019" name="Int. J. Syst. Evol. Microbiol.">
        <title>The Global Catalogue of Microorganisms (GCM) 10K type strain sequencing project: providing services to taxonomists for standard genome sequencing and annotation.</title>
        <authorList>
            <consortium name="The Broad Institute Genomics Platform"/>
            <consortium name="The Broad Institute Genome Sequencing Center for Infectious Disease"/>
            <person name="Wu L."/>
            <person name="Ma J."/>
        </authorList>
    </citation>
    <scope>NUCLEOTIDE SEQUENCE [LARGE SCALE GENOMIC DNA]</scope>
    <source>
        <strain evidence="5">NBRC 111756</strain>
    </source>
</reference>
<feature type="transmembrane region" description="Helical" evidence="2">
    <location>
        <begin position="149"/>
        <end position="174"/>
    </location>
</feature>
<keyword evidence="2" id="KW-0812">Transmembrane</keyword>
<feature type="transmembrane region" description="Helical" evidence="2">
    <location>
        <begin position="69"/>
        <end position="90"/>
    </location>
</feature>
<keyword evidence="2" id="KW-0472">Membrane</keyword>
<gene>
    <name evidence="4" type="ORF">ACFQDL_23850</name>
</gene>
<feature type="domain" description="DUF1468" evidence="3">
    <location>
        <begin position="36"/>
        <end position="175"/>
    </location>
</feature>
<feature type="region of interest" description="Disordered" evidence="1">
    <location>
        <begin position="1"/>
        <end position="20"/>
    </location>
</feature>
<evidence type="ECO:0000256" key="1">
    <source>
        <dbReference type="SAM" id="MobiDB-lite"/>
    </source>
</evidence>
<proteinExistence type="predicted"/>
<accession>A0ABW2A5V4</accession>
<dbReference type="Pfam" id="PF07331">
    <property type="entry name" value="TctB"/>
    <property type="match status" value="1"/>
</dbReference>
<dbReference type="RefSeq" id="WP_379911190.1">
    <property type="nucleotide sequence ID" value="NZ_JBHSWE010000001.1"/>
</dbReference>
<dbReference type="Proteomes" id="UP001596422">
    <property type="component" value="Unassembled WGS sequence"/>
</dbReference>
<name>A0ABW2A5V4_9GAMM</name>
<sequence>MNTSSASTQSTPKDPAKSQRRQGHFIQVPLVWLEVVFGLILLLIVGTYLYEAAKLPDPMNPKAVGAGDFPMIIAIGTLIAVFLMCCHGLVKIFREKEHELVELRRPLSVIIAILVLIGIGAFLDALGAIIATAGLSALIMIAVGERRPIQLIAVPLGLALGLYAVFVLALGVYFP</sequence>
<dbReference type="InterPro" id="IPR009936">
    <property type="entry name" value="DUF1468"/>
</dbReference>
<evidence type="ECO:0000256" key="2">
    <source>
        <dbReference type="SAM" id="Phobius"/>
    </source>
</evidence>
<evidence type="ECO:0000259" key="3">
    <source>
        <dbReference type="Pfam" id="PF07331"/>
    </source>
</evidence>
<dbReference type="EMBL" id="JBHSWE010000001">
    <property type="protein sequence ID" value="MFC6672771.1"/>
    <property type="molecule type" value="Genomic_DNA"/>
</dbReference>
<feature type="transmembrane region" description="Helical" evidence="2">
    <location>
        <begin position="30"/>
        <end position="49"/>
    </location>
</feature>